<accession>A0A6P6RQH4</accession>
<dbReference type="OrthoDB" id="346261at2759"/>
<feature type="transmembrane region" description="Helical" evidence="2">
    <location>
        <begin position="94"/>
        <end position="115"/>
    </location>
</feature>
<reference evidence="4" key="1">
    <citation type="submission" date="2025-08" db="UniProtKB">
        <authorList>
            <consortium name="RefSeq"/>
        </authorList>
    </citation>
    <scope>IDENTIFICATION</scope>
</reference>
<feature type="compositionally biased region" description="Low complexity" evidence="1">
    <location>
        <begin position="302"/>
        <end position="312"/>
    </location>
</feature>
<keyword evidence="2" id="KW-0812">Transmembrane</keyword>
<proteinExistence type="predicted"/>
<evidence type="ECO:0000313" key="3">
    <source>
        <dbReference type="Proteomes" id="UP000515125"/>
    </source>
</evidence>
<protein>
    <submittedName>
        <fullName evidence="4">Uncharacterized protein LOC34622155</fullName>
    </submittedName>
</protein>
<evidence type="ECO:0000256" key="2">
    <source>
        <dbReference type="SAM" id="Phobius"/>
    </source>
</evidence>
<dbReference type="Proteomes" id="UP000515125">
    <property type="component" value="Unplaced"/>
</dbReference>
<gene>
    <name evidence="4" type="primary">LOC34622155</name>
</gene>
<dbReference type="AlphaFoldDB" id="A0A6P6RQH4"/>
<feature type="compositionally biased region" description="Polar residues" evidence="1">
    <location>
        <begin position="217"/>
        <end position="227"/>
    </location>
</feature>
<dbReference type="GeneID" id="34622155"/>
<keyword evidence="2" id="KW-1133">Transmembrane helix</keyword>
<dbReference type="RefSeq" id="XP_026190013.1">
    <property type="nucleotide sequence ID" value="XM_026334228.1"/>
</dbReference>
<feature type="region of interest" description="Disordered" evidence="1">
    <location>
        <begin position="287"/>
        <end position="322"/>
    </location>
</feature>
<organism evidence="3 4">
    <name type="scientific">Cyclospora cayetanensis</name>
    <dbReference type="NCBI Taxonomy" id="88456"/>
    <lineage>
        <taxon>Eukaryota</taxon>
        <taxon>Sar</taxon>
        <taxon>Alveolata</taxon>
        <taxon>Apicomplexa</taxon>
        <taxon>Conoidasida</taxon>
        <taxon>Coccidia</taxon>
        <taxon>Eucoccidiorida</taxon>
        <taxon>Eimeriorina</taxon>
        <taxon>Eimeriidae</taxon>
        <taxon>Cyclospora</taxon>
    </lineage>
</organism>
<keyword evidence="2" id="KW-0472">Membrane</keyword>
<feature type="compositionally biased region" description="Polar residues" evidence="1">
    <location>
        <begin position="628"/>
        <end position="638"/>
    </location>
</feature>
<name>A0A6P6RQH4_9EIME</name>
<keyword evidence="3" id="KW-1185">Reference proteome</keyword>
<sequence>MDENKAAKEVMLGEDAQEKCHSTGCRPACDTCSPTHTGTTVASWGPPGPPAEPFLVACAMPICDSYCNFRSAVPIESQAVKGPQGGKDQTVRGLTILVCLGLVLLFAGIPGSVALQPRQVPHRLSAAAASSGTCNSRSRRCDVSGPLQLASRNTTGRIRRELQAERPLQACVPSFACRYPLLRRPPGGLLWACLEDSTAERTALPRRATAAPADGNTRVSGNASNTLPKGDSEERFLRGPAAYESTAVARLKATGASVSVRPPEAPRGSRSAAPLHLEVSALPPIPLRDPAAEHEAPVGGLTRSSSTSTTDSVAPRSGNADNRQGLLQQHTMAFAPSRGSISWFGCFGAAAAILEALPVAEATAEAEAASEAARSTSSHLSPLLLASSGAPAMWLCGSKASLLRRAFEALRGPDPKDLHTLRFYQEDAKKREREQPQQSVPAARLALLTVGDGGDFSEAASAAPASAWGHQHLLESLKQQQQSWSFQESSSVALQADVLERATIGGALLQCCEAAGLLLRIGEGAFEAASSCLAGPTVKHKLLLGGTILRDPTKAVLLRQARAAVRAFRLQMESHFKEADILLYVRGVPPRDSAEPICSKSTVARCSGSRRSTAMTPSKEDLPPGSENVRSSPTTIRSESLDTRPRRASCSLYEQLIAASTAAGLPCFIFEDGWMLLGVPGSDELVLKTAAARTTQE</sequence>
<evidence type="ECO:0000256" key="1">
    <source>
        <dbReference type="SAM" id="MobiDB-lite"/>
    </source>
</evidence>
<evidence type="ECO:0000313" key="4">
    <source>
        <dbReference type="RefSeq" id="XP_026190013.1"/>
    </source>
</evidence>
<feature type="region of interest" description="Disordered" evidence="1">
    <location>
        <begin position="608"/>
        <end position="643"/>
    </location>
</feature>
<feature type="region of interest" description="Disordered" evidence="1">
    <location>
        <begin position="208"/>
        <end position="233"/>
    </location>
</feature>
<feature type="region of interest" description="Disordered" evidence="1">
    <location>
        <begin position="254"/>
        <end position="275"/>
    </location>
</feature>